<dbReference type="EMBL" id="FOTY01000001">
    <property type="protein sequence ID" value="SFL45372.1"/>
    <property type="molecule type" value="Genomic_DNA"/>
</dbReference>
<dbReference type="RefSeq" id="WP_407690154.1">
    <property type="nucleotide sequence ID" value="NZ_FOTY01000001.1"/>
</dbReference>
<accession>A0A1I4HTC7</accession>
<keyword evidence="1" id="KW-0175">Coiled coil</keyword>
<protein>
    <submittedName>
        <fullName evidence="2">Uncharacterized protein</fullName>
    </submittedName>
</protein>
<dbReference type="AlphaFoldDB" id="A0A1I4HTC7"/>
<sequence>MARETIIREVVGEIYDAFPNLLEDLEEQESEQELERLQQENAYHLDNLEATYEMDNIEFFLNYTEWLDNVLTSRNVDRYMIIDNFERLQRLIPGNVEEEEEGAYVMYLESAIDLLKERQDDGDDEADGEEAW</sequence>
<dbReference type="Proteomes" id="UP000199668">
    <property type="component" value="Unassembled WGS sequence"/>
</dbReference>
<keyword evidence="3" id="KW-1185">Reference proteome</keyword>
<reference evidence="2 3" key="1">
    <citation type="submission" date="2016-10" db="EMBL/GenBank/DDBJ databases">
        <authorList>
            <person name="de Groot N.N."/>
        </authorList>
    </citation>
    <scope>NUCLEOTIDE SEQUENCE [LARGE SCALE GENOMIC DNA]</scope>
    <source>
        <strain evidence="2 3">CGMCC 1.6134</strain>
    </source>
</reference>
<evidence type="ECO:0000313" key="3">
    <source>
        <dbReference type="Proteomes" id="UP000199668"/>
    </source>
</evidence>
<evidence type="ECO:0000256" key="1">
    <source>
        <dbReference type="SAM" id="Coils"/>
    </source>
</evidence>
<gene>
    <name evidence="2" type="ORF">SAMN04488054_1012</name>
</gene>
<proteinExistence type="predicted"/>
<name>A0A1I4HTC7_9BACI</name>
<feature type="coiled-coil region" evidence="1">
    <location>
        <begin position="20"/>
        <end position="47"/>
    </location>
</feature>
<evidence type="ECO:0000313" key="2">
    <source>
        <dbReference type="EMBL" id="SFL45372.1"/>
    </source>
</evidence>
<organism evidence="2 3">
    <name type="scientific">Salibacterium qingdaonense</name>
    <dbReference type="NCBI Taxonomy" id="266892"/>
    <lineage>
        <taxon>Bacteria</taxon>
        <taxon>Bacillati</taxon>
        <taxon>Bacillota</taxon>
        <taxon>Bacilli</taxon>
        <taxon>Bacillales</taxon>
        <taxon>Bacillaceae</taxon>
    </lineage>
</organism>